<evidence type="ECO:0000256" key="3">
    <source>
        <dbReference type="SAM" id="MobiDB-lite"/>
    </source>
</evidence>
<evidence type="ECO:0000313" key="7">
    <source>
        <dbReference type="Proteomes" id="UP001178461"/>
    </source>
</evidence>
<evidence type="ECO:0000256" key="4">
    <source>
        <dbReference type="SAM" id="SignalP"/>
    </source>
</evidence>
<name>A0AA35PK17_9SAUR</name>
<dbReference type="SMART" id="SM00915">
    <property type="entry name" value="Jacalin"/>
    <property type="match status" value="1"/>
</dbReference>
<evidence type="ECO:0000256" key="2">
    <source>
        <dbReference type="ARBA" id="ARBA00022734"/>
    </source>
</evidence>
<dbReference type="Pfam" id="PF01419">
    <property type="entry name" value="Jacalin"/>
    <property type="match status" value="1"/>
</dbReference>
<keyword evidence="7" id="KW-1185">Reference proteome</keyword>
<feature type="region of interest" description="Disordered" evidence="3">
    <location>
        <begin position="19"/>
        <end position="40"/>
    </location>
</feature>
<dbReference type="InterPro" id="IPR036404">
    <property type="entry name" value="Jacalin-like_lectin_dom_sf"/>
</dbReference>
<dbReference type="PANTHER" id="PTHR33589:SF4">
    <property type="entry name" value="ZYMOGEN GRANULE MEMBRANE PROTEIN 16"/>
    <property type="match status" value="1"/>
</dbReference>
<feature type="signal peptide" evidence="4">
    <location>
        <begin position="1"/>
        <end position="17"/>
    </location>
</feature>
<gene>
    <name evidence="6" type="ORF">PODLI_1B036626</name>
</gene>
<dbReference type="Gene3D" id="2.100.10.30">
    <property type="entry name" value="Jacalin-like lectin domain"/>
    <property type="match status" value="1"/>
</dbReference>
<feature type="compositionally biased region" description="Low complexity" evidence="3">
    <location>
        <begin position="19"/>
        <end position="29"/>
    </location>
</feature>
<keyword evidence="1 4" id="KW-0732">Signal</keyword>
<sequence>MPVFILLSLLLRDVVSGSPAQASSSSYSGEYGGSSGEHFDQSRNQLDGPITALRIQANNKYILSIQVRYGGMWSRIEGNPSGSQSVMPLFPGEGIVQVLGRFGSFVEYIAFRTNLGRVFDYGAGSGLGVAFDAEPLFPNTVLRYISGRSGPLVSAVGFHWDKEEGIGGWDQSTGSPHTKNNSP</sequence>
<evidence type="ECO:0000259" key="5">
    <source>
        <dbReference type="PROSITE" id="PS51752"/>
    </source>
</evidence>
<feature type="chain" id="PRO_5041213457" description="Jacalin-type lectin domain-containing protein" evidence="4">
    <location>
        <begin position="18"/>
        <end position="183"/>
    </location>
</feature>
<dbReference type="AlphaFoldDB" id="A0AA35PK17"/>
<dbReference type="InterPro" id="IPR052321">
    <property type="entry name" value="PolyBind_ProtTraffic"/>
</dbReference>
<accession>A0AA35PK17</accession>
<proteinExistence type="predicted"/>
<feature type="domain" description="Jacalin-type lectin" evidence="5">
    <location>
        <begin position="25"/>
        <end position="162"/>
    </location>
</feature>
<dbReference type="InterPro" id="IPR001229">
    <property type="entry name" value="Jacalin-like_lectin_dom"/>
</dbReference>
<reference evidence="6" key="1">
    <citation type="submission" date="2022-12" db="EMBL/GenBank/DDBJ databases">
        <authorList>
            <person name="Alioto T."/>
            <person name="Alioto T."/>
            <person name="Gomez Garrido J."/>
        </authorList>
    </citation>
    <scope>NUCLEOTIDE SEQUENCE</scope>
</reference>
<organism evidence="6 7">
    <name type="scientific">Podarcis lilfordi</name>
    <name type="common">Lilford's wall lizard</name>
    <dbReference type="NCBI Taxonomy" id="74358"/>
    <lineage>
        <taxon>Eukaryota</taxon>
        <taxon>Metazoa</taxon>
        <taxon>Chordata</taxon>
        <taxon>Craniata</taxon>
        <taxon>Vertebrata</taxon>
        <taxon>Euteleostomi</taxon>
        <taxon>Lepidosauria</taxon>
        <taxon>Squamata</taxon>
        <taxon>Bifurcata</taxon>
        <taxon>Unidentata</taxon>
        <taxon>Episquamata</taxon>
        <taxon>Laterata</taxon>
        <taxon>Lacertibaenia</taxon>
        <taxon>Lacertidae</taxon>
        <taxon>Podarcis</taxon>
    </lineage>
</organism>
<dbReference type="SUPFAM" id="SSF51101">
    <property type="entry name" value="Mannose-binding lectins"/>
    <property type="match status" value="1"/>
</dbReference>
<dbReference type="PANTHER" id="PTHR33589">
    <property type="entry name" value="OS11G0524900 PROTEIN"/>
    <property type="match status" value="1"/>
</dbReference>
<keyword evidence="2" id="KW-0430">Lectin</keyword>
<evidence type="ECO:0000256" key="1">
    <source>
        <dbReference type="ARBA" id="ARBA00022729"/>
    </source>
</evidence>
<protein>
    <recommendedName>
        <fullName evidence="5">Jacalin-type lectin domain-containing protein</fullName>
    </recommendedName>
</protein>
<evidence type="ECO:0000313" key="6">
    <source>
        <dbReference type="EMBL" id="CAI5790959.1"/>
    </source>
</evidence>
<dbReference type="GO" id="GO:0030246">
    <property type="term" value="F:carbohydrate binding"/>
    <property type="evidence" value="ECO:0007669"/>
    <property type="project" value="UniProtKB-KW"/>
</dbReference>
<dbReference type="Proteomes" id="UP001178461">
    <property type="component" value="Chromosome 13"/>
</dbReference>
<dbReference type="EMBL" id="OX395138">
    <property type="protein sequence ID" value="CAI5790959.1"/>
    <property type="molecule type" value="Genomic_DNA"/>
</dbReference>
<dbReference type="PROSITE" id="PS51752">
    <property type="entry name" value="JACALIN_LECTIN"/>
    <property type="match status" value="1"/>
</dbReference>